<dbReference type="GeneID" id="60587949"/>
<dbReference type="OrthoDB" id="242611at2157"/>
<name>A0A7T3G0R8_9EURY</name>
<dbReference type="Proteomes" id="UP000595001">
    <property type="component" value="Chromosome"/>
</dbReference>
<evidence type="ECO:0000313" key="2">
    <source>
        <dbReference type="Proteomes" id="UP000595001"/>
    </source>
</evidence>
<evidence type="ECO:0000313" key="1">
    <source>
        <dbReference type="EMBL" id="QPV64102.1"/>
    </source>
</evidence>
<reference evidence="1 2" key="1">
    <citation type="submission" date="2020-12" db="EMBL/GenBank/DDBJ databases">
        <title>Halosimplex halophilum sp. nov. and Halosimplex salinum sp. nov., two new members of the genus Halosimplex.</title>
        <authorList>
            <person name="Cui H.L."/>
        </authorList>
    </citation>
    <scope>NUCLEOTIDE SEQUENCE [LARGE SCALE GENOMIC DNA]</scope>
    <source>
        <strain evidence="1 2">YGH94</strain>
    </source>
</reference>
<protein>
    <submittedName>
        <fullName evidence="1">Uncharacterized protein</fullName>
    </submittedName>
</protein>
<proteinExistence type="predicted"/>
<dbReference type="RefSeq" id="WP_198062876.1">
    <property type="nucleotide sequence ID" value="NZ_CP065856.1"/>
</dbReference>
<organism evidence="1 2">
    <name type="scientific">Halosimplex litoreum</name>
    <dbReference type="NCBI Taxonomy" id="1198301"/>
    <lineage>
        <taxon>Archaea</taxon>
        <taxon>Methanobacteriati</taxon>
        <taxon>Methanobacteriota</taxon>
        <taxon>Stenosarchaea group</taxon>
        <taxon>Halobacteria</taxon>
        <taxon>Halobacteriales</taxon>
        <taxon>Haloarculaceae</taxon>
        <taxon>Halosimplex</taxon>
    </lineage>
</organism>
<dbReference type="KEGG" id="hlt:I7X12_05610"/>
<sequence>MWAPDKIVEGIEALENLPIDEFAEQFRDFYDILLDPDVAKEKYSFTGNVIFVTKAYCYNEQLEITHVNSEVGVTYRQNGETNTVGGSTDCPSDTTKMVPCLPS</sequence>
<accession>A0A7T3G0R8</accession>
<gene>
    <name evidence="1" type="ORF">I7X12_05610</name>
</gene>
<dbReference type="EMBL" id="CP065856">
    <property type="protein sequence ID" value="QPV64102.1"/>
    <property type="molecule type" value="Genomic_DNA"/>
</dbReference>
<keyword evidence="2" id="KW-1185">Reference proteome</keyword>
<dbReference type="AlphaFoldDB" id="A0A7T3G0R8"/>